<protein>
    <recommendedName>
        <fullName evidence="6">Ribosomal RNA small subunit methyltransferase G</fullName>
        <ecNumber evidence="6">2.1.1.170</ecNumber>
    </recommendedName>
    <alternativeName>
        <fullName evidence="6">16S rRNA 7-methylguanosine methyltransferase</fullName>
        <shortName evidence="6">16S rRNA m7G methyltransferase</shortName>
    </alternativeName>
</protein>
<gene>
    <name evidence="6 7" type="primary">rsmG</name>
    <name evidence="7" type="ORF">GCM10007927_31140</name>
</gene>
<comment type="caution">
    <text evidence="6">Lacks conserved residue(s) required for the propagation of feature annotation.</text>
</comment>
<name>A0ABQ5VMB4_9RHOB</name>
<organism evidence="7 8">
    <name type="scientific">Sulfitobacter pacificus</name>
    <dbReference type="NCBI Taxonomy" id="1499314"/>
    <lineage>
        <taxon>Bacteria</taxon>
        <taxon>Pseudomonadati</taxon>
        <taxon>Pseudomonadota</taxon>
        <taxon>Alphaproteobacteria</taxon>
        <taxon>Rhodobacterales</taxon>
        <taxon>Roseobacteraceae</taxon>
        <taxon>Sulfitobacter</taxon>
    </lineage>
</organism>
<dbReference type="Pfam" id="PF02527">
    <property type="entry name" value="GidB"/>
    <property type="match status" value="1"/>
</dbReference>
<keyword evidence="1 6" id="KW-0963">Cytoplasm</keyword>
<keyword evidence="8" id="KW-1185">Reference proteome</keyword>
<accession>A0ABQ5VMB4</accession>
<feature type="binding site" evidence="6">
    <location>
        <begin position="121"/>
        <end position="122"/>
    </location>
    <ligand>
        <name>S-adenosyl-L-methionine</name>
        <dbReference type="ChEBI" id="CHEBI:59789"/>
    </ligand>
</feature>
<proteinExistence type="inferred from homology"/>
<evidence type="ECO:0000313" key="7">
    <source>
        <dbReference type="EMBL" id="GLQ28311.1"/>
    </source>
</evidence>
<dbReference type="RefSeq" id="WP_386258404.1">
    <property type="nucleotide sequence ID" value="NZ_BSNL01000001.1"/>
</dbReference>
<dbReference type="NCBIfam" id="TIGR00138">
    <property type="entry name" value="rsmG_gidB"/>
    <property type="match status" value="1"/>
</dbReference>
<evidence type="ECO:0000256" key="4">
    <source>
        <dbReference type="ARBA" id="ARBA00022679"/>
    </source>
</evidence>
<comment type="function">
    <text evidence="6">Specifically methylates the N7 position of guanine in position 527 of 16S rRNA.</text>
</comment>
<evidence type="ECO:0000256" key="3">
    <source>
        <dbReference type="ARBA" id="ARBA00022603"/>
    </source>
</evidence>
<feature type="binding site" evidence="6">
    <location>
        <position position="72"/>
    </location>
    <ligand>
        <name>S-adenosyl-L-methionine</name>
        <dbReference type="ChEBI" id="CHEBI:59789"/>
    </ligand>
</feature>
<keyword evidence="5 6" id="KW-0949">S-adenosyl-L-methionine</keyword>
<comment type="similarity">
    <text evidence="6">Belongs to the methyltransferase superfamily. RNA methyltransferase RsmG family.</text>
</comment>
<sequence>MMAEGALDVSRETLGKLEAFAELVQKWTAKINLVSKASVEQVWERHILDSAQIYDLAPAKGHWVDLGSGGGFPGIVVAILSQGAAADHKITLVESDQRKAVFLRTAIRELNLDATVLSERIESIAPLEADVLSARALADLNDLFGFASLHLASDGLALFPKGEKWQKEIVSARELWSCQIDAIKSRSNPKAAILKIKDIVRV</sequence>
<dbReference type="Gene3D" id="3.40.50.150">
    <property type="entry name" value="Vaccinia Virus protein VP39"/>
    <property type="match status" value="1"/>
</dbReference>
<dbReference type="GO" id="GO:0008168">
    <property type="term" value="F:methyltransferase activity"/>
    <property type="evidence" value="ECO:0007669"/>
    <property type="project" value="UniProtKB-KW"/>
</dbReference>
<reference evidence="7" key="2">
    <citation type="submission" date="2023-01" db="EMBL/GenBank/DDBJ databases">
        <title>Draft genome sequence of Sulfitobacter pacificus strain NBRC 109915.</title>
        <authorList>
            <person name="Sun Q."/>
            <person name="Mori K."/>
        </authorList>
    </citation>
    <scope>NUCLEOTIDE SEQUENCE</scope>
    <source>
        <strain evidence="7">NBRC 109915</strain>
    </source>
</reference>
<evidence type="ECO:0000256" key="2">
    <source>
        <dbReference type="ARBA" id="ARBA00022552"/>
    </source>
</evidence>
<feature type="binding site" evidence="6">
    <location>
        <position position="135"/>
    </location>
    <ligand>
        <name>S-adenosyl-L-methionine</name>
        <dbReference type="ChEBI" id="CHEBI:59789"/>
    </ligand>
</feature>
<dbReference type="Proteomes" id="UP001161388">
    <property type="component" value="Unassembled WGS sequence"/>
</dbReference>
<feature type="binding site" evidence="6">
    <location>
        <position position="67"/>
    </location>
    <ligand>
        <name>S-adenosyl-L-methionine</name>
        <dbReference type="ChEBI" id="CHEBI:59789"/>
    </ligand>
</feature>
<evidence type="ECO:0000256" key="1">
    <source>
        <dbReference type="ARBA" id="ARBA00022490"/>
    </source>
</evidence>
<evidence type="ECO:0000256" key="6">
    <source>
        <dbReference type="HAMAP-Rule" id="MF_00074"/>
    </source>
</evidence>
<keyword evidence="4 6" id="KW-0808">Transferase</keyword>
<dbReference type="PIRSF" id="PIRSF003078">
    <property type="entry name" value="GidB"/>
    <property type="match status" value="1"/>
</dbReference>
<dbReference type="EC" id="2.1.1.170" evidence="6"/>
<dbReference type="PANTHER" id="PTHR31760">
    <property type="entry name" value="S-ADENOSYL-L-METHIONINE-DEPENDENT METHYLTRANSFERASES SUPERFAMILY PROTEIN"/>
    <property type="match status" value="1"/>
</dbReference>
<dbReference type="InterPro" id="IPR029063">
    <property type="entry name" value="SAM-dependent_MTases_sf"/>
</dbReference>
<keyword evidence="3 6" id="KW-0489">Methyltransferase</keyword>
<evidence type="ECO:0000313" key="8">
    <source>
        <dbReference type="Proteomes" id="UP001161388"/>
    </source>
</evidence>
<dbReference type="SUPFAM" id="SSF53335">
    <property type="entry name" value="S-adenosyl-L-methionine-dependent methyltransferases"/>
    <property type="match status" value="1"/>
</dbReference>
<dbReference type="PANTHER" id="PTHR31760:SF0">
    <property type="entry name" value="S-ADENOSYL-L-METHIONINE-DEPENDENT METHYLTRANSFERASES SUPERFAMILY PROTEIN"/>
    <property type="match status" value="1"/>
</dbReference>
<dbReference type="HAMAP" id="MF_00074">
    <property type="entry name" value="16SrRNA_methyltr_G"/>
    <property type="match status" value="1"/>
</dbReference>
<reference evidence="7" key="1">
    <citation type="journal article" date="2014" name="Int. J. Syst. Evol. Microbiol.">
        <title>Complete genome of a new Firmicutes species belonging to the dominant human colonic microbiota ('Ruminococcus bicirculans') reveals two chromosomes and a selective capacity to utilize plant glucans.</title>
        <authorList>
            <consortium name="NISC Comparative Sequencing Program"/>
            <person name="Wegmann U."/>
            <person name="Louis P."/>
            <person name="Goesmann A."/>
            <person name="Henrissat B."/>
            <person name="Duncan S.H."/>
            <person name="Flint H.J."/>
        </authorList>
    </citation>
    <scope>NUCLEOTIDE SEQUENCE</scope>
    <source>
        <strain evidence="7">NBRC 109915</strain>
    </source>
</reference>
<comment type="subcellular location">
    <subcellularLocation>
        <location evidence="6">Cytoplasm</location>
    </subcellularLocation>
</comment>
<comment type="catalytic activity">
    <reaction evidence="6">
        <text>guanosine(527) in 16S rRNA + S-adenosyl-L-methionine = N(7)-methylguanosine(527) in 16S rRNA + S-adenosyl-L-homocysteine</text>
        <dbReference type="Rhea" id="RHEA:42732"/>
        <dbReference type="Rhea" id="RHEA-COMP:10209"/>
        <dbReference type="Rhea" id="RHEA-COMP:10210"/>
        <dbReference type="ChEBI" id="CHEBI:57856"/>
        <dbReference type="ChEBI" id="CHEBI:59789"/>
        <dbReference type="ChEBI" id="CHEBI:74269"/>
        <dbReference type="ChEBI" id="CHEBI:74480"/>
        <dbReference type="EC" id="2.1.1.170"/>
    </reaction>
</comment>
<dbReference type="GO" id="GO:0032259">
    <property type="term" value="P:methylation"/>
    <property type="evidence" value="ECO:0007669"/>
    <property type="project" value="UniProtKB-KW"/>
</dbReference>
<dbReference type="EMBL" id="BSNL01000001">
    <property type="protein sequence ID" value="GLQ28311.1"/>
    <property type="molecule type" value="Genomic_DNA"/>
</dbReference>
<dbReference type="InterPro" id="IPR003682">
    <property type="entry name" value="rRNA_ssu_MeTfrase_G"/>
</dbReference>
<comment type="caution">
    <text evidence="7">The sequence shown here is derived from an EMBL/GenBank/DDBJ whole genome shotgun (WGS) entry which is preliminary data.</text>
</comment>
<keyword evidence="2 6" id="KW-0698">rRNA processing</keyword>
<evidence type="ECO:0000256" key="5">
    <source>
        <dbReference type="ARBA" id="ARBA00022691"/>
    </source>
</evidence>